<dbReference type="Pfam" id="PF02518">
    <property type="entry name" value="HATPase_c"/>
    <property type="match status" value="1"/>
</dbReference>
<comment type="catalytic activity">
    <reaction evidence="1">
        <text>ATP + protein L-histidine = ADP + protein N-phospho-L-histidine.</text>
        <dbReference type="EC" id="2.7.13.3"/>
    </reaction>
</comment>
<evidence type="ECO:0000256" key="5">
    <source>
        <dbReference type="ARBA" id="ARBA00022777"/>
    </source>
</evidence>
<evidence type="ECO:0000256" key="2">
    <source>
        <dbReference type="ARBA" id="ARBA00012438"/>
    </source>
</evidence>
<sequence>MVYKNFRINVVLRIILMLGSIGILIYSLLNTSWLFTPIVAGAILLLTVLSLIIYVEQSNKDLANLLISIRQRDFTTKYASGQKGKSFERLSEAFNLIIREFQKINTEKESQYQYLQTLNESIGAGIISYKPSGEIQLFNQAARQIMGKPYLNNLSELKLINPNLYRLIAGLKSGDRVLTKYQLNDDTMSLSIDQKEFKLGNQLYTVLLLQNIQDELDENEVRAWQKLTKVLTHEIMNSVTPIASLTAAVNQMIHDPSTQTKTIHQLDDETLNDIYGSLETVEKRSKSLLKFVEAYKDFSRDPELKMRKVNIIDLIDRVLKLFKPEFDKYQLSVLRSYQEVDAYTLADPVLLEGVFINLFKNAIEALSDKNQGEIAIKIQSSDAYYVVGIQDNGPGVDQETLEKMFIPFYTSKKGGSGIGLSISKKIMRLHGGFIGVESEQGKGMSVQLKLKKYS</sequence>
<keyword evidence="7" id="KW-0902">Two-component regulatory system</keyword>
<dbReference type="EMBL" id="JAUJEB010000004">
    <property type="protein sequence ID" value="MDN5213847.1"/>
    <property type="molecule type" value="Genomic_DNA"/>
</dbReference>
<evidence type="ECO:0000256" key="7">
    <source>
        <dbReference type="ARBA" id="ARBA00023012"/>
    </source>
</evidence>
<feature type="transmembrane region" description="Helical" evidence="8">
    <location>
        <begin position="35"/>
        <end position="55"/>
    </location>
</feature>
<dbReference type="PANTHER" id="PTHR43065">
    <property type="entry name" value="SENSOR HISTIDINE KINASE"/>
    <property type="match status" value="1"/>
</dbReference>
<evidence type="ECO:0000313" key="11">
    <source>
        <dbReference type="Proteomes" id="UP001172083"/>
    </source>
</evidence>
<keyword evidence="6 10" id="KW-0067">ATP-binding</keyword>
<protein>
    <recommendedName>
        <fullName evidence="2">histidine kinase</fullName>
        <ecNumber evidence="2">2.7.13.3</ecNumber>
    </recommendedName>
</protein>
<dbReference type="InterPro" id="IPR036890">
    <property type="entry name" value="HATPase_C_sf"/>
</dbReference>
<evidence type="ECO:0000313" key="10">
    <source>
        <dbReference type="EMBL" id="MDN5213847.1"/>
    </source>
</evidence>
<keyword evidence="8" id="KW-0812">Transmembrane</keyword>
<keyword evidence="8" id="KW-0472">Membrane</keyword>
<dbReference type="SMART" id="SM00387">
    <property type="entry name" value="HATPase_c"/>
    <property type="match status" value="1"/>
</dbReference>
<dbReference type="InterPro" id="IPR003594">
    <property type="entry name" value="HATPase_dom"/>
</dbReference>
<dbReference type="InterPro" id="IPR004358">
    <property type="entry name" value="Sig_transdc_His_kin-like_C"/>
</dbReference>
<feature type="domain" description="Histidine kinase" evidence="9">
    <location>
        <begin position="230"/>
        <end position="454"/>
    </location>
</feature>
<dbReference type="PRINTS" id="PR00344">
    <property type="entry name" value="BCTRLSENSOR"/>
</dbReference>
<dbReference type="PANTHER" id="PTHR43065:SF46">
    <property type="entry name" value="C4-DICARBOXYLATE TRANSPORT SENSOR PROTEIN DCTB"/>
    <property type="match status" value="1"/>
</dbReference>
<evidence type="ECO:0000256" key="3">
    <source>
        <dbReference type="ARBA" id="ARBA00022679"/>
    </source>
</evidence>
<dbReference type="EC" id="2.7.13.3" evidence="2"/>
<feature type="transmembrane region" description="Helical" evidence="8">
    <location>
        <begin position="12"/>
        <end position="29"/>
    </location>
</feature>
<evidence type="ECO:0000256" key="6">
    <source>
        <dbReference type="ARBA" id="ARBA00022840"/>
    </source>
</evidence>
<keyword evidence="5" id="KW-0418">Kinase</keyword>
<keyword evidence="3" id="KW-0808">Transferase</keyword>
<dbReference type="SUPFAM" id="SSF55874">
    <property type="entry name" value="ATPase domain of HSP90 chaperone/DNA topoisomerase II/histidine kinase"/>
    <property type="match status" value="1"/>
</dbReference>
<gene>
    <name evidence="10" type="ORF">QQ020_17365</name>
</gene>
<evidence type="ECO:0000256" key="8">
    <source>
        <dbReference type="SAM" id="Phobius"/>
    </source>
</evidence>
<dbReference type="Proteomes" id="UP001172083">
    <property type="component" value="Unassembled WGS sequence"/>
</dbReference>
<dbReference type="GO" id="GO:0005524">
    <property type="term" value="F:ATP binding"/>
    <property type="evidence" value="ECO:0007669"/>
    <property type="project" value="UniProtKB-KW"/>
</dbReference>
<dbReference type="CDD" id="cd00075">
    <property type="entry name" value="HATPase"/>
    <property type="match status" value="1"/>
</dbReference>
<evidence type="ECO:0000256" key="1">
    <source>
        <dbReference type="ARBA" id="ARBA00000085"/>
    </source>
</evidence>
<organism evidence="10 11">
    <name type="scientific">Agaribacillus aureus</name>
    <dbReference type="NCBI Taxonomy" id="3051825"/>
    <lineage>
        <taxon>Bacteria</taxon>
        <taxon>Pseudomonadati</taxon>
        <taxon>Bacteroidota</taxon>
        <taxon>Cytophagia</taxon>
        <taxon>Cytophagales</taxon>
        <taxon>Splendidivirgaceae</taxon>
        <taxon>Agaribacillus</taxon>
    </lineage>
</organism>
<dbReference type="InterPro" id="IPR005467">
    <property type="entry name" value="His_kinase_dom"/>
</dbReference>
<accession>A0ABT8L7V8</accession>
<keyword evidence="4" id="KW-0547">Nucleotide-binding</keyword>
<evidence type="ECO:0000256" key="4">
    <source>
        <dbReference type="ARBA" id="ARBA00022741"/>
    </source>
</evidence>
<keyword evidence="11" id="KW-1185">Reference proteome</keyword>
<reference evidence="10" key="1">
    <citation type="submission" date="2023-06" db="EMBL/GenBank/DDBJ databases">
        <title>Genomic of Agaribacillus aureum.</title>
        <authorList>
            <person name="Wang G."/>
        </authorList>
    </citation>
    <scope>NUCLEOTIDE SEQUENCE</scope>
    <source>
        <strain evidence="10">BMA12</strain>
    </source>
</reference>
<dbReference type="RefSeq" id="WP_346759187.1">
    <property type="nucleotide sequence ID" value="NZ_JAUJEB010000004.1"/>
</dbReference>
<name>A0ABT8L7V8_9BACT</name>
<evidence type="ECO:0000259" key="9">
    <source>
        <dbReference type="PROSITE" id="PS50109"/>
    </source>
</evidence>
<proteinExistence type="predicted"/>
<comment type="caution">
    <text evidence="10">The sequence shown here is derived from an EMBL/GenBank/DDBJ whole genome shotgun (WGS) entry which is preliminary data.</text>
</comment>
<keyword evidence="8" id="KW-1133">Transmembrane helix</keyword>
<dbReference type="Gene3D" id="3.30.565.10">
    <property type="entry name" value="Histidine kinase-like ATPase, C-terminal domain"/>
    <property type="match status" value="1"/>
</dbReference>
<dbReference type="PROSITE" id="PS50109">
    <property type="entry name" value="HIS_KIN"/>
    <property type="match status" value="1"/>
</dbReference>